<evidence type="ECO:0000313" key="3">
    <source>
        <dbReference type="Proteomes" id="UP001238179"/>
    </source>
</evidence>
<sequence length="65" mass="7281">MIWKPIATAPKKHQKPILLGFPGSVHVGIWYEGKRKQGWLVIDEPKCGIGASPTHWMPLPEPPTQ</sequence>
<reference evidence="3" key="1">
    <citation type="journal article" date="2023" name="Int. J. Syst. Evol. Microbiol.">
        <title>Mesoterricola silvestris gen. nov., sp. nov., Mesoterricola sediminis sp. nov., Geothrix oryzae sp. nov., Geothrix edaphica sp. nov., Geothrix rubra sp. nov., and Geothrix limicola sp. nov., six novel members of Acidobacteriota isolated from soils.</title>
        <authorList>
            <person name="Itoh H."/>
            <person name="Sugisawa Y."/>
            <person name="Mise K."/>
            <person name="Xu Z."/>
            <person name="Kuniyasu M."/>
            <person name="Ushijima N."/>
            <person name="Kawano K."/>
            <person name="Kobayashi E."/>
            <person name="Shiratori Y."/>
            <person name="Masuda Y."/>
            <person name="Senoo K."/>
        </authorList>
    </citation>
    <scope>NUCLEOTIDE SEQUENCE [LARGE SCALE GENOMIC DNA]</scope>
    <source>
        <strain evidence="3">W79</strain>
    </source>
</reference>
<feature type="domain" description="DUF551" evidence="1">
    <location>
        <begin position="31"/>
        <end position="64"/>
    </location>
</feature>
<dbReference type="Pfam" id="PF04448">
    <property type="entry name" value="DUF551"/>
    <property type="match status" value="1"/>
</dbReference>
<gene>
    <name evidence="2" type="ORF">METEAL_14920</name>
</gene>
<dbReference type="InterPro" id="IPR007539">
    <property type="entry name" value="DUF551"/>
</dbReference>
<dbReference type="RefSeq" id="WP_394366790.1">
    <property type="nucleotide sequence ID" value="NZ_AP027080.1"/>
</dbReference>
<name>A0AA48H5N6_9BACT</name>
<proteinExistence type="predicted"/>
<dbReference type="AlphaFoldDB" id="A0AA48H5N6"/>
<evidence type="ECO:0000313" key="2">
    <source>
        <dbReference type="EMBL" id="BDU72318.1"/>
    </source>
</evidence>
<dbReference type="EMBL" id="AP027080">
    <property type="protein sequence ID" value="BDU72318.1"/>
    <property type="molecule type" value="Genomic_DNA"/>
</dbReference>
<evidence type="ECO:0000259" key="1">
    <source>
        <dbReference type="Pfam" id="PF04448"/>
    </source>
</evidence>
<keyword evidence="3" id="KW-1185">Reference proteome</keyword>
<protein>
    <recommendedName>
        <fullName evidence="1">DUF551 domain-containing protein</fullName>
    </recommendedName>
</protein>
<dbReference type="KEGG" id="msil:METEAL_14920"/>
<accession>A0AA48H5N6</accession>
<dbReference type="Proteomes" id="UP001238179">
    <property type="component" value="Chromosome"/>
</dbReference>
<organism evidence="2 3">
    <name type="scientific">Mesoterricola silvestris</name>
    <dbReference type="NCBI Taxonomy" id="2927979"/>
    <lineage>
        <taxon>Bacteria</taxon>
        <taxon>Pseudomonadati</taxon>
        <taxon>Acidobacteriota</taxon>
        <taxon>Holophagae</taxon>
        <taxon>Holophagales</taxon>
        <taxon>Holophagaceae</taxon>
        <taxon>Mesoterricola</taxon>
    </lineage>
</organism>